<protein>
    <submittedName>
        <fullName evidence="1">Putative regulatory peptide</fullName>
    </submittedName>
</protein>
<sequence length="9" mass="979">MSATKKADK</sequence>
<proteinExistence type="predicted"/>
<reference evidence="1" key="1">
    <citation type="submission" date="2006-08" db="EMBL/GenBank/DDBJ databases">
        <authorList>
            <person name="Schwarz S.P."/>
        </authorList>
    </citation>
    <scope>NUCLEOTIDE SEQUENCE</scope>
    <source>
        <strain evidence="1">B1115</strain>
        <plasmid evidence="1">pKBB1115 (naturally occurring) (50 kb)</plasmid>
    </source>
</reference>
<geneLocation type="plasmid" evidence="1">
    <name>pKBB1115 (naturally occurring)</name>
    <name>50 kb</name>
</geneLocation>
<evidence type="ECO:0000313" key="1">
    <source>
        <dbReference type="EMBL" id="CAL30185.1"/>
    </source>
</evidence>
<dbReference type="EMBL" id="AM296481">
    <property type="protein sequence ID" value="CAL30185.1"/>
    <property type="molecule type" value="Genomic_DNA"/>
</dbReference>
<name>Q0VJ72_BORBO</name>
<reference evidence="1" key="2">
    <citation type="journal article" date="2007" name="J. Antimicrob. Chemother.">
        <title>Efflux-mediated resistance to florfenicol and/or chloramphenicol in Bordetella bronchiseptica: identification of a novel chloramphenicol exporter.</title>
        <authorList>
            <person name="Kadlec K."/>
            <person name="Kehrenberg C."/>
            <person name="Schwarz S."/>
        </authorList>
    </citation>
    <scope>NUCLEOTIDE SEQUENCE</scope>
    <source>
        <strain evidence="1">B1115</strain>
        <plasmid evidence="1">pKBB1115 (naturally occurring) (50 kb)</plasmid>
    </source>
</reference>
<keyword evidence="1" id="KW-0614">Plasmid</keyword>
<accession>Q0VJ72</accession>
<organism evidence="1">
    <name type="scientific">Bordetella bronchiseptica</name>
    <name type="common">Alcaligenes bronchisepticus</name>
    <dbReference type="NCBI Taxonomy" id="518"/>
    <lineage>
        <taxon>Bacteria</taxon>
        <taxon>Pseudomonadati</taxon>
        <taxon>Pseudomonadota</taxon>
        <taxon>Betaproteobacteria</taxon>
        <taxon>Burkholderiales</taxon>
        <taxon>Alcaligenaceae</taxon>
        <taxon>Bordetella</taxon>
    </lineage>
</organism>